<dbReference type="AlphaFoldDB" id="A0A1I6JBM0"/>
<keyword evidence="5" id="KW-0732">Signal</keyword>
<feature type="transmembrane region" description="Helical" evidence="4">
    <location>
        <begin position="356"/>
        <end position="374"/>
    </location>
</feature>
<dbReference type="EMBL" id="FOYX01000002">
    <property type="protein sequence ID" value="SFR76336.1"/>
    <property type="molecule type" value="Genomic_DNA"/>
</dbReference>
<dbReference type="Proteomes" id="UP000199462">
    <property type="component" value="Unassembled WGS sequence"/>
</dbReference>
<dbReference type="Pfam" id="PF00512">
    <property type="entry name" value="HisKA"/>
    <property type="match status" value="1"/>
</dbReference>
<dbReference type="SUPFAM" id="SSF47384">
    <property type="entry name" value="Homodimeric domain of signal transducing histidine kinase"/>
    <property type="match status" value="1"/>
</dbReference>
<dbReference type="SUPFAM" id="SSF55874">
    <property type="entry name" value="ATPase domain of HSP90 chaperone/DNA topoisomerase II/histidine kinase"/>
    <property type="match status" value="1"/>
</dbReference>
<protein>
    <recommendedName>
        <fullName evidence="2">histidine kinase</fullName>
        <ecNumber evidence="2">2.7.13.3</ecNumber>
    </recommendedName>
</protein>
<feature type="transmembrane region" description="Helical" evidence="4">
    <location>
        <begin position="212"/>
        <end position="231"/>
    </location>
</feature>
<dbReference type="InterPro" id="IPR004358">
    <property type="entry name" value="Sig_transdc_His_kin-like_C"/>
</dbReference>
<dbReference type="InterPro" id="IPR003594">
    <property type="entry name" value="HATPase_dom"/>
</dbReference>
<dbReference type="EC" id="2.7.13.3" evidence="2"/>
<keyword evidence="3" id="KW-0597">Phosphoprotein</keyword>
<feature type="transmembrane region" description="Helical" evidence="4">
    <location>
        <begin position="271"/>
        <end position="295"/>
    </location>
</feature>
<dbReference type="InterPro" id="IPR036097">
    <property type="entry name" value="HisK_dim/P_sf"/>
</dbReference>
<keyword evidence="7" id="KW-0418">Kinase</keyword>
<dbReference type="SMART" id="SM00387">
    <property type="entry name" value="HATPase_c"/>
    <property type="match status" value="1"/>
</dbReference>
<proteinExistence type="predicted"/>
<dbReference type="STRING" id="440514.SAMN04488010_2547"/>
<evidence type="ECO:0000313" key="8">
    <source>
        <dbReference type="Proteomes" id="UP000199462"/>
    </source>
</evidence>
<keyword evidence="8" id="KW-1185">Reference proteome</keyword>
<evidence type="ECO:0000256" key="1">
    <source>
        <dbReference type="ARBA" id="ARBA00000085"/>
    </source>
</evidence>
<feature type="transmembrane region" description="Helical" evidence="4">
    <location>
        <begin position="302"/>
        <end position="321"/>
    </location>
</feature>
<name>A0A1I6JBM0_9FLAO</name>
<dbReference type="PANTHER" id="PTHR43065:SF42">
    <property type="entry name" value="TWO-COMPONENT SENSOR PPRA"/>
    <property type="match status" value="1"/>
</dbReference>
<evidence type="ECO:0000256" key="2">
    <source>
        <dbReference type="ARBA" id="ARBA00012438"/>
    </source>
</evidence>
<dbReference type="GO" id="GO:0000155">
    <property type="term" value="F:phosphorelay sensor kinase activity"/>
    <property type="evidence" value="ECO:0007669"/>
    <property type="project" value="InterPro"/>
</dbReference>
<gene>
    <name evidence="7" type="ORF">SAMN04488010_2547</name>
</gene>
<comment type="catalytic activity">
    <reaction evidence="1">
        <text>ATP + protein L-histidine = ADP + protein N-phospho-L-histidine.</text>
        <dbReference type="EC" id="2.7.13.3"/>
    </reaction>
</comment>
<sequence>MIKQSLLFITLFFCMLFTANGQENPVDKNGLALDTIIHFTKADLDSIFGLRLTNKAGWIFKSGNSQDASSIDIDLGGWERLNPSQITNDMADSSGKFEGWFRLQFTIDSAFAKLPLYLDKEDHAAEDIYINGKLFRQFGEKGNDRASFKEHIQDFEIRSPIFLEPDTTYTLAIHYVDYSTYWGIAKLLPLGSTRFVTNDYFDYMGFIGYRHLFDLLSSLIFFILFWLLYFLIKEESELLFIALFSTIMVLENFSTAFYGGDSLYFTIPSHYMIILAYCGFYLELCFYLFCVLFAYKIYYGKVPKWLILASLIIPLFFFFLNNDIGDFLYFIFKISIGLFLIYLSIKSKNKVLSARILLYCLTSSYVLTLVGLLVRQSSIKDDFSLRLIMVHSDTFGKAILFLGMLAFVAYRMREKNEDMRQNAMELVKVEAEKSALITSQNEKLELKVKERTSELNQSIDELKTTQSQLIQSEKMASLGELTAGIAHEIQNPLNFVNNFSEVSNELIDEMNEELDKGDLEEVKAISLDIKQNLEKINHHGKRADNIVKGMLQHSRSSSGTKEPTDINALADEYLRLAYHGLRAKDKSFNAELITNFDESIGKVNIVPQDMGRVILNLITNAFYAVNEKKQKDVSFKPIVTVSTKKSDEHITISVSDNGDGIPEKVKEKIFQPFFTTKPTGQGTGLGLSMSYDIITKGHSGELLVTTQQGEGTTFKIIFPII</sequence>
<dbReference type="InterPro" id="IPR005467">
    <property type="entry name" value="His_kinase_dom"/>
</dbReference>
<keyword evidence="4" id="KW-0812">Transmembrane</keyword>
<dbReference type="Gene3D" id="1.10.287.130">
    <property type="match status" value="1"/>
</dbReference>
<feature type="domain" description="Histidine kinase" evidence="6">
    <location>
        <begin position="484"/>
        <end position="721"/>
    </location>
</feature>
<dbReference type="SMART" id="SM00388">
    <property type="entry name" value="HisKA"/>
    <property type="match status" value="1"/>
</dbReference>
<feature type="transmembrane region" description="Helical" evidence="4">
    <location>
        <begin position="327"/>
        <end position="344"/>
    </location>
</feature>
<dbReference type="Pfam" id="PF02518">
    <property type="entry name" value="HATPase_c"/>
    <property type="match status" value="1"/>
</dbReference>
<evidence type="ECO:0000256" key="3">
    <source>
        <dbReference type="ARBA" id="ARBA00022553"/>
    </source>
</evidence>
<feature type="transmembrane region" description="Helical" evidence="4">
    <location>
        <begin position="394"/>
        <end position="412"/>
    </location>
</feature>
<evidence type="ECO:0000259" key="6">
    <source>
        <dbReference type="PROSITE" id="PS50109"/>
    </source>
</evidence>
<dbReference type="PRINTS" id="PR00344">
    <property type="entry name" value="BCTRLSENSOR"/>
</dbReference>
<accession>A0A1I6JBM0</accession>
<keyword evidence="4" id="KW-0472">Membrane</keyword>
<dbReference type="Gene3D" id="3.30.565.10">
    <property type="entry name" value="Histidine kinase-like ATPase, C-terminal domain"/>
    <property type="match status" value="1"/>
</dbReference>
<dbReference type="InterPro" id="IPR036890">
    <property type="entry name" value="HATPase_C_sf"/>
</dbReference>
<keyword evidence="4" id="KW-1133">Transmembrane helix</keyword>
<feature type="signal peptide" evidence="5">
    <location>
        <begin position="1"/>
        <end position="21"/>
    </location>
</feature>
<feature type="chain" id="PRO_5011465145" description="histidine kinase" evidence="5">
    <location>
        <begin position="22"/>
        <end position="721"/>
    </location>
</feature>
<feature type="transmembrane region" description="Helical" evidence="4">
    <location>
        <begin position="238"/>
        <end position="259"/>
    </location>
</feature>
<dbReference type="InterPro" id="IPR003661">
    <property type="entry name" value="HisK_dim/P_dom"/>
</dbReference>
<keyword evidence="7" id="KW-0808">Transferase</keyword>
<dbReference type="CDD" id="cd00082">
    <property type="entry name" value="HisKA"/>
    <property type="match status" value="1"/>
</dbReference>
<dbReference type="PROSITE" id="PS50109">
    <property type="entry name" value="HIS_KIN"/>
    <property type="match status" value="1"/>
</dbReference>
<organism evidence="7 8">
    <name type="scientific">Maribacter stanieri</name>
    <dbReference type="NCBI Taxonomy" id="440514"/>
    <lineage>
        <taxon>Bacteria</taxon>
        <taxon>Pseudomonadati</taxon>
        <taxon>Bacteroidota</taxon>
        <taxon>Flavobacteriia</taxon>
        <taxon>Flavobacteriales</taxon>
        <taxon>Flavobacteriaceae</taxon>
        <taxon>Maribacter</taxon>
    </lineage>
</organism>
<reference evidence="8" key="1">
    <citation type="submission" date="2016-10" db="EMBL/GenBank/DDBJ databases">
        <authorList>
            <person name="Varghese N."/>
            <person name="Submissions S."/>
        </authorList>
    </citation>
    <scope>NUCLEOTIDE SEQUENCE [LARGE SCALE GENOMIC DNA]</scope>
    <source>
        <strain evidence="8">DSM 19891</strain>
    </source>
</reference>
<evidence type="ECO:0000256" key="4">
    <source>
        <dbReference type="SAM" id="Phobius"/>
    </source>
</evidence>
<dbReference type="PANTHER" id="PTHR43065">
    <property type="entry name" value="SENSOR HISTIDINE KINASE"/>
    <property type="match status" value="1"/>
</dbReference>
<evidence type="ECO:0000313" key="7">
    <source>
        <dbReference type="EMBL" id="SFR76336.1"/>
    </source>
</evidence>
<dbReference type="RefSeq" id="WP_245787013.1">
    <property type="nucleotide sequence ID" value="NZ_FOYX01000002.1"/>
</dbReference>
<evidence type="ECO:0000256" key="5">
    <source>
        <dbReference type="SAM" id="SignalP"/>
    </source>
</evidence>